<dbReference type="AlphaFoldDB" id="A0AAD9NX69"/>
<dbReference type="Proteomes" id="UP001209878">
    <property type="component" value="Unassembled WGS sequence"/>
</dbReference>
<accession>A0AAD9NX69</accession>
<gene>
    <name evidence="3" type="ORF">NP493_282g03008</name>
</gene>
<name>A0AAD9NX69_RIDPI</name>
<feature type="coiled-coil region" evidence="1">
    <location>
        <begin position="484"/>
        <end position="539"/>
    </location>
</feature>
<feature type="coiled-coil region" evidence="1">
    <location>
        <begin position="359"/>
        <end position="427"/>
    </location>
</feature>
<keyword evidence="1" id="KW-0175">Coiled coil</keyword>
<reference evidence="3" key="1">
    <citation type="journal article" date="2023" name="Mol. Biol. Evol.">
        <title>Third-Generation Sequencing Reveals the Adaptive Role of the Epigenome in Three Deep-Sea Polychaetes.</title>
        <authorList>
            <person name="Perez M."/>
            <person name="Aroh O."/>
            <person name="Sun Y."/>
            <person name="Lan Y."/>
            <person name="Juniper S.K."/>
            <person name="Young C.R."/>
            <person name="Angers B."/>
            <person name="Qian P.Y."/>
        </authorList>
    </citation>
    <scope>NUCLEOTIDE SEQUENCE</scope>
    <source>
        <strain evidence="3">R07B-5</strain>
    </source>
</reference>
<evidence type="ECO:0000313" key="4">
    <source>
        <dbReference type="Proteomes" id="UP001209878"/>
    </source>
</evidence>
<evidence type="ECO:0000313" key="3">
    <source>
        <dbReference type="EMBL" id="KAK2184136.1"/>
    </source>
</evidence>
<proteinExistence type="predicted"/>
<feature type="coiled-coil region" evidence="1">
    <location>
        <begin position="77"/>
        <end position="174"/>
    </location>
</feature>
<feature type="region of interest" description="Disordered" evidence="2">
    <location>
        <begin position="227"/>
        <end position="260"/>
    </location>
</feature>
<evidence type="ECO:0000256" key="2">
    <source>
        <dbReference type="SAM" id="MobiDB-lite"/>
    </source>
</evidence>
<feature type="compositionally biased region" description="Basic and acidic residues" evidence="2">
    <location>
        <begin position="247"/>
        <end position="260"/>
    </location>
</feature>
<keyword evidence="4" id="KW-1185">Reference proteome</keyword>
<sequence>MLHGGKDSGSEYGMEGETEEMARESAQVRRELERIFDTDRVKATWRQMATPKKAKLVMPTTSAEAVVRRQGQQVEALDNLQRQLVGLTLSVQTARKDKQMIEGTIKKLQEVMRESRADIKNTERQLKENRTGAEDARTELMLTEFKRDSARKELESLVEQLQSKKRELETLEEHPEPQDGQSGATLQLQQELTRVMEEREKIRTSLSQRETEVKELMKQVTSLKDTLATQQRKSRSKIDALAEDVEREQTRQEEAQGERTAALEKLNKLEKKYRHLEKEKNQLVKEQLEERDELKSELQAELAETRASLNQQLAKLRSQLTEATTKLTTVQAETDRKDELVLQLREHVLELEHAAARDSERQEASVEEMKRTTADLTAEKEQALGRLREAACVEKAQALEALEASLSQQQTQQLRQLETQLKQQMTEQQGRLTAREVEVEVLKDRLKEQDAAIQDKVKAACKDTQATMQGVLAEERQRWEAERAEEVKRLRLELEQSMTRAHEETGRERDLVEKHLLQISQLKKELEETRGHARQAYREKMTAVNVAKESAELEKERELDLMREGIEKETHRSIEHLRETIKHQEAEIQQLRSERYCLKSREEETVATSDRHEKKVINDINEECRSIVELLGQLPRKVTFSSYNGWSPSRPVGYLRSSIRPTTSLTAAMSSLRSLGEELRQRMVTMSEQMEDQKHSLGKLDNDKKEELDALKKKMQTEKLEALEMLKDRLIKEHLSEVDKLHRMLGKGKTVSKTLRDRDNELQEIQRNMTTWKASTVEKLAKKFQEEMARELEKRGKDTNKNRAEWEHEREVMKREIERLKHELLRLSMAYNSGPNEESPETAQLLRQLQGKVKILQMENTNLKRAGKLSISVPDLSVKCQNMPERSVRQYELRAEEAEGRAKMAEDRAEQNAHILNQKMLEISKLQSTLTQQTKELMQLERAYAQLQQRACRLTSHTAVYVR</sequence>
<feature type="region of interest" description="Disordered" evidence="2">
    <location>
        <begin position="1"/>
        <end position="26"/>
    </location>
</feature>
<feature type="coiled-coil region" evidence="1">
    <location>
        <begin position="574"/>
        <end position="601"/>
    </location>
</feature>
<dbReference type="EMBL" id="JAODUO010000281">
    <property type="protein sequence ID" value="KAK2184136.1"/>
    <property type="molecule type" value="Genomic_DNA"/>
</dbReference>
<evidence type="ECO:0000256" key="1">
    <source>
        <dbReference type="SAM" id="Coils"/>
    </source>
</evidence>
<comment type="caution">
    <text evidence="3">The sequence shown here is derived from an EMBL/GenBank/DDBJ whole genome shotgun (WGS) entry which is preliminary data.</text>
</comment>
<feature type="coiled-coil region" evidence="1">
    <location>
        <begin position="789"/>
        <end position="950"/>
    </location>
</feature>
<evidence type="ECO:0008006" key="5">
    <source>
        <dbReference type="Google" id="ProtNLM"/>
    </source>
</evidence>
<protein>
    <recommendedName>
        <fullName evidence="5">Trichohyalin-like</fullName>
    </recommendedName>
</protein>
<feature type="coiled-coil region" evidence="1">
    <location>
        <begin position="701"/>
        <end position="733"/>
    </location>
</feature>
<organism evidence="3 4">
    <name type="scientific">Ridgeia piscesae</name>
    <name type="common">Tubeworm</name>
    <dbReference type="NCBI Taxonomy" id="27915"/>
    <lineage>
        <taxon>Eukaryota</taxon>
        <taxon>Metazoa</taxon>
        <taxon>Spiralia</taxon>
        <taxon>Lophotrochozoa</taxon>
        <taxon>Annelida</taxon>
        <taxon>Polychaeta</taxon>
        <taxon>Sedentaria</taxon>
        <taxon>Canalipalpata</taxon>
        <taxon>Sabellida</taxon>
        <taxon>Siboglinidae</taxon>
        <taxon>Ridgeia</taxon>
    </lineage>
</organism>